<evidence type="ECO:0000256" key="1">
    <source>
        <dbReference type="SAM" id="MobiDB-lite"/>
    </source>
</evidence>
<feature type="region of interest" description="Disordered" evidence="1">
    <location>
        <begin position="174"/>
        <end position="203"/>
    </location>
</feature>
<protein>
    <submittedName>
        <fullName evidence="2">Uncharacterized protein</fullName>
    </submittedName>
</protein>
<dbReference type="EMBL" id="VIEB01000013">
    <property type="protein sequence ID" value="TQE13192.1"/>
    <property type="molecule type" value="Genomic_DNA"/>
</dbReference>
<feature type="compositionally biased region" description="Low complexity" evidence="1">
    <location>
        <begin position="328"/>
        <end position="342"/>
    </location>
</feature>
<name>A0A540NQ79_MALBA</name>
<feature type="compositionally biased region" description="Polar residues" evidence="1">
    <location>
        <begin position="371"/>
        <end position="385"/>
    </location>
</feature>
<dbReference type="AlphaFoldDB" id="A0A540NQ79"/>
<evidence type="ECO:0000313" key="3">
    <source>
        <dbReference type="Proteomes" id="UP000315295"/>
    </source>
</evidence>
<gene>
    <name evidence="2" type="ORF">C1H46_001276</name>
</gene>
<feature type="compositionally biased region" description="Polar residues" evidence="1">
    <location>
        <begin position="191"/>
        <end position="203"/>
    </location>
</feature>
<feature type="compositionally biased region" description="Basic and acidic residues" evidence="1">
    <location>
        <begin position="697"/>
        <end position="709"/>
    </location>
</feature>
<keyword evidence="3" id="KW-1185">Reference proteome</keyword>
<proteinExistence type="predicted"/>
<dbReference type="InterPro" id="IPR045882">
    <property type="entry name" value="GPT1/2"/>
</dbReference>
<feature type="compositionally biased region" description="Polar residues" evidence="1">
    <location>
        <begin position="552"/>
        <end position="580"/>
    </location>
</feature>
<dbReference type="PANTHER" id="PTHR33737">
    <property type="entry name" value="OS05G0121800 PROTEIN"/>
    <property type="match status" value="1"/>
</dbReference>
<evidence type="ECO:0000313" key="2">
    <source>
        <dbReference type="EMBL" id="TQE13192.1"/>
    </source>
</evidence>
<dbReference type="STRING" id="106549.A0A540NQ79"/>
<dbReference type="PANTHER" id="PTHR33737:SF2">
    <property type="entry name" value="OS12G0102700 PROTEIN"/>
    <property type="match status" value="1"/>
</dbReference>
<feature type="compositionally biased region" description="Polar residues" evidence="1">
    <location>
        <begin position="352"/>
        <end position="362"/>
    </location>
</feature>
<accession>A0A540NQ79</accession>
<organism evidence="2 3">
    <name type="scientific">Malus baccata</name>
    <name type="common">Siberian crab apple</name>
    <name type="synonym">Pyrus baccata</name>
    <dbReference type="NCBI Taxonomy" id="106549"/>
    <lineage>
        <taxon>Eukaryota</taxon>
        <taxon>Viridiplantae</taxon>
        <taxon>Streptophyta</taxon>
        <taxon>Embryophyta</taxon>
        <taxon>Tracheophyta</taxon>
        <taxon>Spermatophyta</taxon>
        <taxon>Magnoliopsida</taxon>
        <taxon>eudicotyledons</taxon>
        <taxon>Gunneridae</taxon>
        <taxon>Pentapetalae</taxon>
        <taxon>rosids</taxon>
        <taxon>fabids</taxon>
        <taxon>Rosales</taxon>
        <taxon>Rosaceae</taxon>
        <taxon>Amygdaloideae</taxon>
        <taxon>Maleae</taxon>
        <taxon>Malus</taxon>
    </lineage>
</organism>
<feature type="compositionally biased region" description="Polar residues" evidence="1">
    <location>
        <begin position="671"/>
        <end position="685"/>
    </location>
</feature>
<feature type="compositionally biased region" description="Basic and acidic residues" evidence="1">
    <location>
        <begin position="440"/>
        <end position="449"/>
    </location>
</feature>
<feature type="region of interest" description="Disordered" evidence="1">
    <location>
        <begin position="255"/>
        <end position="623"/>
    </location>
</feature>
<reference evidence="2 3" key="1">
    <citation type="journal article" date="2019" name="G3 (Bethesda)">
        <title>Sequencing of a Wild Apple (Malus baccata) Genome Unravels the Differences Between Cultivated and Wild Apple Species Regarding Disease Resistance and Cold Tolerance.</title>
        <authorList>
            <person name="Chen X."/>
        </authorList>
    </citation>
    <scope>NUCLEOTIDE SEQUENCE [LARGE SCALE GENOMIC DNA]</scope>
    <source>
        <strain evidence="3">cv. Shandingzi</strain>
        <tissue evidence="2">Leaves</tissue>
    </source>
</reference>
<dbReference type="Proteomes" id="UP000315295">
    <property type="component" value="Unassembled WGS sequence"/>
</dbReference>
<comment type="caution">
    <text evidence="2">The sequence shown here is derived from an EMBL/GenBank/DDBJ whole genome shotgun (WGS) entry which is preliminary data.</text>
</comment>
<feature type="region of interest" description="Disordered" evidence="1">
    <location>
        <begin position="639"/>
        <end position="728"/>
    </location>
</feature>
<feature type="compositionally biased region" description="Basic and acidic residues" evidence="1">
    <location>
        <begin position="605"/>
        <end position="617"/>
    </location>
</feature>
<feature type="compositionally biased region" description="Polar residues" evidence="1">
    <location>
        <begin position="450"/>
        <end position="462"/>
    </location>
</feature>
<feature type="compositionally biased region" description="Polar residues" evidence="1">
    <location>
        <begin position="588"/>
        <end position="597"/>
    </location>
</feature>
<feature type="compositionally biased region" description="Low complexity" evidence="1">
    <location>
        <begin position="394"/>
        <end position="420"/>
    </location>
</feature>
<sequence>MDKSESTSKRTDAGQSRRLSLIDVSAEDDSLLNSFAGDNMFSISEDQENRIFQLFEGMAGNKLEDVPENFELTQQVTEPSESLEPEMTKQSGKYNLRKSLAWDSAFFTSAGVLDPEELSCMIEGDKTGKKMLPGIQEEVHRSSDSISTLESDTLTLESIEANLFEDVRASIQKSSKASKAVNESMKDGSGVTETNNGSSSKGVDVVSQNKVMPRLASKKPTVSVQKAGKVKKPSTCPVVSQSASVHGDATSLLKHTKLLGKPSPSPTPLTKRASLGSNLIQMEKDNVKSTTGRGAPLPKIPSSSRVLPRPGPSSSLDASPGTKREAASSSIDNSGSTSNNIGPFNSKRKTDSNPPSSGSTCKTPPRIKPGNKSQSGKSHLSTNKVPGTKLLTITSPARSWSSESSSSSSSISTLNKTSYSPRASLDTRSSKSGSVEGDAPETRDLENHAYDQSSTGDETQVTEVLRRCDVKASTENSALPPTSKPSGLRLPSPKIGFFDGAKSVVSSPKGSMQPHPVIRSGLPKSGARNVSLSAGQNKGKVGKLQAVRNVSKLGNKTPDAQKTSFNTKPNSLVPLQQASSAAKKVLSPSRNSISPTVPSKGLHKSGRENRLKGEKVGTEGPGIDINERENCVVELKDSSAFSKDKVSPQSKVHSHGKAAKVTPIDGGSPTIFDTSSTFDADNITLSDKMGDATYEPSDFKQTERSHLEDQVGDLSKQVDAMNIKTETQ</sequence>
<dbReference type="GO" id="GO:0008017">
    <property type="term" value="F:microtubule binding"/>
    <property type="evidence" value="ECO:0007669"/>
    <property type="project" value="InterPro"/>
</dbReference>